<reference evidence="2" key="1">
    <citation type="journal article" date="2022" name="G3 (Bethesda)">
        <title>High quality genome of the basidiomycete yeast Dioszegia hungarica PDD-24b-2 isolated from cloud water.</title>
        <authorList>
            <person name="Jarrige D."/>
            <person name="Haridas S."/>
            <person name="Bleykasten-Grosshans C."/>
            <person name="Joly M."/>
            <person name="Nadalig T."/>
            <person name="Sancelme M."/>
            <person name="Vuilleumier S."/>
            <person name="Grigoriev I.V."/>
            <person name="Amato P."/>
            <person name="Bringel F."/>
        </authorList>
    </citation>
    <scope>NUCLEOTIDE SEQUENCE</scope>
    <source>
        <strain evidence="2">PDD-24b-2</strain>
    </source>
</reference>
<sequence>MSAPVSSMMIQAPPHLQPPPPPLAQPEPTMSDMMLLVNDLRRLVLDMHYQTHQQLEAARHERGALHSAINELHRENASLKGRVAHVDNRLRVVSEFLGSAQADREIIRSEMKEGLEELGQQGRDLKASVVKMQGPSSKLAEIRRDVTKIQGSVGQITTIGGLEELGQQGRDLKASVVKMQGPSSKLAEIRRDVTKIQGSVGQITTIGKDLKASVVKMQGPSSKLAEIRRDVTKVQSSVGQMTTVVRKTANTVDQILVKAGKEEVDSDEREATHKSYLLAGMLLGSNSY</sequence>
<proteinExistence type="predicted"/>
<evidence type="ECO:0000313" key="3">
    <source>
        <dbReference type="Proteomes" id="UP001164286"/>
    </source>
</evidence>
<name>A0AA38LWV2_9TREE</name>
<comment type="caution">
    <text evidence="2">The sequence shown here is derived from an EMBL/GenBank/DDBJ whole genome shotgun (WGS) entry which is preliminary data.</text>
</comment>
<accession>A0AA38LWV2</accession>
<keyword evidence="3" id="KW-1185">Reference proteome</keyword>
<dbReference type="Proteomes" id="UP001164286">
    <property type="component" value="Unassembled WGS sequence"/>
</dbReference>
<evidence type="ECO:0000313" key="2">
    <source>
        <dbReference type="EMBL" id="KAI9636751.1"/>
    </source>
</evidence>
<dbReference type="RefSeq" id="XP_052946528.1">
    <property type="nucleotide sequence ID" value="XM_053093429.1"/>
</dbReference>
<dbReference type="GeneID" id="77732634"/>
<feature type="compositionally biased region" description="Pro residues" evidence="1">
    <location>
        <begin position="15"/>
        <end position="25"/>
    </location>
</feature>
<dbReference type="EMBL" id="JAKWFO010000005">
    <property type="protein sequence ID" value="KAI9636751.1"/>
    <property type="molecule type" value="Genomic_DNA"/>
</dbReference>
<feature type="region of interest" description="Disordered" evidence="1">
    <location>
        <begin position="1"/>
        <end position="28"/>
    </location>
</feature>
<evidence type="ECO:0000256" key="1">
    <source>
        <dbReference type="SAM" id="MobiDB-lite"/>
    </source>
</evidence>
<dbReference type="AlphaFoldDB" id="A0AA38LWV2"/>
<organism evidence="2 3">
    <name type="scientific">Dioszegia hungarica</name>
    <dbReference type="NCBI Taxonomy" id="4972"/>
    <lineage>
        <taxon>Eukaryota</taxon>
        <taxon>Fungi</taxon>
        <taxon>Dikarya</taxon>
        <taxon>Basidiomycota</taxon>
        <taxon>Agaricomycotina</taxon>
        <taxon>Tremellomycetes</taxon>
        <taxon>Tremellales</taxon>
        <taxon>Bulleribasidiaceae</taxon>
        <taxon>Dioszegia</taxon>
    </lineage>
</organism>
<gene>
    <name evidence="2" type="ORF">MKK02DRAFT_45456</name>
</gene>
<protein>
    <submittedName>
        <fullName evidence="2">Uncharacterized protein</fullName>
    </submittedName>
</protein>